<proteinExistence type="inferred from homology"/>
<dbReference type="SUPFAM" id="SSF48013">
    <property type="entry name" value="NusB-like"/>
    <property type="match status" value="1"/>
</dbReference>
<dbReference type="NCBIfam" id="TIGR01951">
    <property type="entry name" value="nusB"/>
    <property type="match status" value="1"/>
</dbReference>
<keyword evidence="3 6" id="KW-0694">RNA-binding</keyword>
<dbReference type="Proteomes" id="UP000665020">
    <property type="component" value="Chromosome"/>
</dbReference>
<evidence type="ECO:0000256" key="6">
    <source>
        <dbReference type="HAMAP-Rule" id="MF_00073"/>
    </source>
</evidence>
<dbReference type="EMBL" id="CP046640">
    <property type="protein sequence ID" value="QTM00006.1"/>
    <property type="molecule type" value="Genomic_DNA"/>
</dbReference>
<reference evidence="8" key="1">
    <citation type="submission" date="2019-12" db="EMBL/GenBank/DDBJ databases">
        <authorList>
            <person name="zhang j."/>
            <person name="sun C.M."/>
        </authorList>
    </citation>
    <scope>NUCLEOTIDE SEQUENCE</scope>
    <source>
        <strain evidence="8">NS-1</strain>
    </source>
</reference>
<dbReference type="InterPro" id="IPR035926">
    <property type="entry name" value="NusB-like_sf"/>
</dbReference>
<dbReference type="GO" id="GO:0005829">
    <property type="term" value="C:cytosol"/>
    <property type="evidence" value="ECO:0007669"/>
    <property type="project" value="TreeGrafter"/>
</dbReference>
<evidence type="ECO:0000256" key="2">
    <source>
        <dbReference type="ARBA" id="ARBA00022814"/>
    </source>
</evidence>
<keyword evidence="9" id="KW-1185">Reference proteome</keyword>
<evidence type="ECO:0000313" key="9">
    <source>
        <dbReference type="Proteomes" id="UP000665020"/>
    </source>
</evidence>
<name>A0A8A7KIU6_9FIRM</name>
<dbReference type="Pfam" id="PF01029">
    <property type="entry name" value="NusB"/>
    <property type="match status" value="1"/>
</dbReference>
<evidence type="ECO:0000256" key="1">
    <source>
        <dbReference type="ARBA" id="ARBA00005952"/>
    </source>
</evidence>
<dbReference type="GO" id="GO:0031564">
    <property type="term" value="P:transcription antitermination"/>
    <property type="evidence" value="ECO:0007669"/>
    <property type="project" value="UniProtKB-KW"/>
</dbReference>
<dbReference type="HAMAP" id="MF_00073">
    <property type="entry name" value="NusB"/>
    <property type="match status" value="1"/>
</dbReference>
<evidence type="ECO:0000256" key="4">
    <source>
        <dbReference type="ARBA" id="ARBA00023015"/>
    </source>
</evidence>
<dbReference type="InterPro" id="IPR006027">
    <property type="entry name" value="NusB_RsmB_TIM44"/>
</dbReference>
<dbReference type="AlphaFoldDB" id="A0A8A7KIU6"/>
<protein>
    <recommendedName>
        <fullName evidence="6">Transcription antitermination protein NusB</fullName>
    </recommendedName>
    <alternativeName>
        <fullName evidence="6">Antitermination factor NusB</fullName>
    </alternativeName>
</protein>
<dbReference type="PANTHER" id="PTHR11078">
    <property type="entry name" value="N UTILIZATION SUBSTANCE PROTEIN B-RELATED"/>
    <property type="match status" value="1"/>
</dbReference>
<dbReference type="PANTHER" id="PTHR11078:SF3">
    <property type="entry name" value="ANTITERMINATION NUSB DOMAIN-CONTAINING PROTEIN"/>
    <property type="match status" value="1"/>
</dbReference>
<evidence type="ECO:0000256" key="5">
    <source>
        <dbReference type="ARBA" id="ARBA00023163"/>
    </source>
</evidence>
<keyword evidence="2 6" id="KW-0889">Transcription antitermination</keyword>
<dbReference type="GO" id="GO:0006353">
    <property type="term" value="P:DNA-templated transcription termination"/>
    <property type="evidence" value="ECO:0007669"/>
    <property type="project" value="UniProtKB-UniRule"/>
</dbReference>
<dbReference type="Gene3D" id="1.10.940.10">
    <property type="entry name" value="NusB-like"/>
    <property type="match status" value="1"/>
</dbReference>
<evidence type="ECO:0000256" key="3">
    <source>
        <dbReference type="ARBA" id="ARBA00022884"/>
    </source>
</evidence>
<dbReference type="GO" id="GO:0003723">
    <property type="term" value="F:RNA binding"/>
    <property type="evidence" value="ECO:0007669"/>
    <property type="project" value="UniProtKB-UniRule"/>
</dbReference>
<gene>
    <name evidence="6 8" type="primary">nusB</name>
    <name evidence="8" type="ORF">GM661_11380</name>
</gene>
<evidence type="ECO:0000259" key="7">
    <source>
        <dbReference type="Pfam" id="PF01029"/>
    </source>
</evidence>
<comment type="similarity">
    <text evidence="1 6">Belongs to the NusB family.</text>
</comment>
<evidence type="ECO:0000313" key="8">
    <source>
        <dbReference type="EMBL" id="QTM00006.1"/>
    </source>
</evidence>
<organism evidence="8 9">
    <name type="scientific">Iocasia fonsfrigidae</name>
    <dbReference type="NCBI Taxonomy" id="2682810"/>
    <lineage>
        <taxon>Bacteria</taxon>
        <taxon>Bacillati</taxon>
        <taxon>Bacillota</taxon>
        <taxon>Clostridia</taxon>
        <taxon>Halanaerobiales</taxon>
        <taxon>Halanaerobiaceae</taxon>
        <taxon>Iocasia</taxon>
    </lineage>
</organism>
<keyword evidence="4 6" id="KW-0805">Transcription regulation</keyword>
<keyword evidence="5 6" id="KW-0804">Transcription</keyword>
<dbReference type="KEGG" id="ifn:GM661_11380"/>
<sequence>MKVSRHQERIWALQVLYGLDILDSLSVVEAKKGIANLIDSEVLCDEHYYFEDIVIGVVKRLAEYDRKINELAIDWKVERMSYIDRNILRMALYELKEGLAQGVVINEAVELAKEFSDDKSPAFINGILGKVNK</sequence>
<feature type="domain" description="NusB/RsmB/TIM44" evidence="7">
    <location>
        <begin position="6"/>
        <end position="133"/>
    </location>
</feature>
<dbReference type="InterPro" id="IPR011605">
    <property type="entry name" value="NusB_fam"/>
</dbReference>
<accession>A0A8A7KIU6</accession>
<comment type="function">
    <text evidence="6">Involved in transcription antitermination. Required for transcription of ribosomal RNA (rRNA) genes. Binds specifically to the boxA antiterminator sequence of the ribosomal RNA (rrn) operons.</text>
</comment>